<dbReference type="AlphaFoldDB" id="A0A2M7UXJ1"/>
<dbReference type="EMBL" id="PFPB01000062">
    <property type="protein sequence ID" value="PIZ88672.1"/>
    <property type="molecule type" value="Genomic_DNA"/>
</dbReference>
<accession>A0A2M7UXJ1</accession>
<dbReference type="Proteomes" id="UP000230760">
    <property type="component" value="Unassembled WGS sequence"/>
</dbReference>
<feature type="domain" description="Transposase IS110-like N-terminal" evidence="2">
    <location>
        <begin position="82"/>
        <end position="240"/>
    </location>
</feature>
<evidence type="ECO:0000313" key="5">
    <source>
        <dbReference type="Proteomes" id="UP000230760"/>
    </source>
</evidence>
<dbReference type="GO" id="GO:0003677">
    <property type="term" value="F:DNA binding"/>
    <property type="evidence" value="ECO:0007669"/>
    <property type="project" value="InterPro"/>
</dbReference>
<keyword evidence="1" id="KW-0175">Coiled coil</keyword>
<dbReference type="InterPro" id="IPR002525">
    <property type="entry name" value="Transp_IS110-like_N"/>
</dbReference>
<dbReference type="Pfam" id="PF02371">
    <property type="entry name" value="Transposase_20"/>
    <property type="match status" value="1"/>
</dbReference>
<evidence type="ECO:0000259" key="3">
    <source>
        <dbReference type="Pfam" id="PF02371"/>
    </source>
</evidence>
<dbReference type="InterPro" id="IPR047650">
    <property type="entry name" value="Transpos_IS110"/>
</dbReference>
<organism evidence="4 5">
    <name type="scientific">Candidatus Nealsonbacteria bacterium CG_4_10_14_0_2_um_filter_38_17</name>
    <dbReference type="NCBI Taxonomy" id="1974680"/>
    <lineage>
        <taxon>Bacteria</taxon>
        <taxon>Candidatus Nealsoniibacteriota</taxon>
    </lineage>
</organism>
<dbReference type="InterPro" id="IPR003346">
    <property type="entry name" value="Transposase_20"/>
</dbReference>
<sequence length="437" mass="49992">MKVEGKHCCKKPAFSKAHGELQLAFYLCQYEQIDYCHLCNIRNGLNTDLSLAKKTKVKGKQLKIIIKYMETKESNPINFLYVGVDVHKDQHTAVATNCFGQALLEKEINNSKEEFEKLVKGVKTLAEAKNLKVIFGLEDTSAYGQRLARHLCQENFPVKVVSPVLVDRERRKLTHPEKSDSQDALGVAKALISKIGTLPNFSISKTNEITKELKDLVIDREFLVKEQTRIKNQLHRLFHKAYNSEYRLKFKNPFAVRALRYWLKNPVPAELKESLVLKNQIKRKVRRLKDIRKEVMEIEEEMNILLNQMNQKLETLNGCGLVSASSVLAEIKNIDRFQSSSSLAKYGGLCPKEKSSGKSIKHIKTKSGNRRLNKAIHRIALAQIGRQGNVYGKEYFKKKIAEGKNKAQALCCLKRRIINIIFAMLKHKTAYDYAARC</sequence>
<protein>
    <submittedName>
        <fullName evidence="4">Uncharacterized protein</fullName>
    </submittedName>
</protein>
<gene>
    <name evidence="4" type="ORF">COX90_03415</name>
</gene>
<dbReference type="GO" id="GO:0004803">
    <property type="term" value="F:transposase activity"/>
    <property type="evidence" value="ECO:0007669"/>
    <property type="project" value="InterPro"/>
</dbReference>
<proteinExistence type="predicted"/>
<comment type="caution">
    <text evidence="4">The sequence shown here is derived from an EMBL/GenBank/DDBJ whole genome shotgun (WGS) entry which is preliminary data.</text>
</comment>
<evidence type="ECO:0000259" key="2">
    <source>
        <dbReference type="Pfam" id="PF01548"/>
    </source>
</evidence>
<dbReference type="NCBIfam" id="NF033542">
    <property type="entry name" value="transpos_IS110"/>
    <property type="match status" value="1"/>
</dbReference>
<feature type="domain" description="Transposase IS116/IS110/IS902 C-terminal" evidence="3">
    <location>
        <begin position="311"/>
        <end position="387"/>
    </location>
</feature>
<dbReference type="GO" id="GO:0006313">
    <property type="term" value="P:DNA transposition"/>
    <property type="evidence" value="ECO:0007669"/>
    <property type="project" value="InterPro"/>
</dbReference>
<dbReference type="Pfam" id="PF01548">
    <property type="entry name" value="DEDD_Tnp_IS110"/>
    <property type="match status" value="1"/>
</dbReference>
<name>A0A2M7UXJ1_9BACT</name>
<evidence type="ECO:0000256" key="1">
    <source>
        <dbReference type="SAM" id="Coils"/>
    </source>
</evidence>
<evidence type="ECO:0000313" key="4">
    <source>
        <dbReference type="EMBL" id="PIZ88672.1"/>
    </source>
</evidence>
<feature type="coiled-coil region" evidence="1">
    <location>
        <begin position="281"/>
        <end position="315"/>
    </location>
</feature>
<dbReference type="PANTHER" id="PTHR33055:SF16">
    <property type="entry name" value="TRANSPOSASE FOR INSERTION SEQUENCE ELEMENT IS1547"/>
    <property type="match status" value="1"/>
</dbReference>
<reference evidence="5" key="1">
    <citation type="submission" date="2017-09" db="EMBL/GenBank/DDBJ databases">
        <title>Depth-based differentiation of microbial function through sediment-hosted aquifers and enrichment of novel symbionts in the deep terrestrial subsurface.</title>
        <authorList>
            <person name="Probst A.J."/>
            <person name="Ladd B."/>
            <person name="Jarett J.K."/>
            <person name="Geller-Mcgrath D.E."/>
            <person name="Sieber C.M.K."/>
            <person name="Emerson J.B."/>
            <person name="Anantharaman K."/>
            <person name="Thomas B.C."/>
            <person name="Malmstrom R."/>
            <person name="Stieglmeier M."/>
            <person name="Klingl A."/>
            <person name="Woyke T."/>
            <person name="Ryan C.M."/>
            <person name="Banfield J.F."/>
        </authorList>
    </citation>
    <scope>NUCLEOTIDE SEQUENCE [LARGE SCALE GENOMIC DNA]</scope>
</reference>
<dbReference type="PANTHER" id="PTHR33055">
    <property type="entry name" value="TRANSPOSASE FOR INSERTION SEQUENCE ELEMENT IS1111A"/>
    <property type="match status" value="1"/>
</dbReference>